<organism evidence="1 2">
    <name type="scientific">Ensete ventricosum</name>
    <name type="common">Abyssinian banana</name>
    <name type="synonym">Musa ensete</name>
    <dbReference type="NCBI Taxonomy" id="4639"/>
    <lineage>
        <taxon>Eukaryota</taxon>
        <taxon>Viridiplantae</taxon>
        <taxon>Streptophyta</taxon>
        <taxon>Embryophyta</taxon>
        <taxon>Tracheophyta</taxon>
        <taxon>Spermatophyta</taxon>
        <taxon>Magnoliopsida</taxon>
        <taxon>Liliopsida</taxon>
        <taxon>Zingiberales</taxon>
        <taxon>Musaceae</taxon>
        <taxon>Ensete</taxon>
    </lineage>
</organism>
<name>A0A427A7D6_ENSVE</name>
<gene>
    <name evidence="1" type="ORF">B296_00003069</name>
</gene>
<dbReference type="EMBL" id="AMZH03003489">
    <property type="protein sequence ID" value="RRT72176.1"/>
    <property type="molecule type" value="Genomic_DNA"/>
</dbReference>
<evidence type="ECO:0000313" key="1">
    <source>
        <dbReference type="EMBL" id="RRT72176.1"/>
    </source>
</evidence>
<sequence>MPSTSSDCRGSADASDLEWRRSLVTSRASFVSERSGTIAEEEDEMLALDIPYSRDGCQCYLKAVTMVLPGLVTSERDGMLEIQLTASRARDEKEHDADDGRAAGISLHSLLEKMLCFYRETEIG</sequence>
<accession>A0A427A7D6</accession>
<protein>
    <submittedName>
        <fullName evidence="1">Uncharacterized protein</fullName>
    </submittedName>
</protein>
<dbReference type="AlphaFoldDB" id="A0A427A7D6"/>
<dbReference type="Proteomes" id="UP000287651">
    <property type="component" value="Unassembled WGS sequence"/>
</dbReference>
<comment type="caution">
    <text evidence="1">The sequence shown here is derived from an EMBL/GenBank/DDBJ whole genome shotgun (WGS) entry which is preliminary data.</text>
</comment>
<evidence type="ECO:0000313" key="2">
    <source>
        <dbReference type="Proteomes" id="UP000287651"/>
    </source>
</evidence>
<reference evidence="1 2" key="1">
    <citation type="journal article" date="2014" name="Agronomy (Basel)">
        <title>A Draft Genome Sequence for Ensete ventricosum, the Drought-Tolerant Tree Against Hunger.</title>
        <authorList>
            <person name="Harrison J."/>
            <person name="Moore K.A."/>
            <person name="Paszkiewicz K."/>
            <person name="Jones T."/>
            <person name="Grant M."/>
            <person name="Ambacheew D."/>
            <person name="Muzemil S."/>
            <person name="Studholme D.J."/>
        </authorList>
    </citation>
    <scope>NUCLEOTIDE SEQUENCE [LARGE SCALE GENOMIC DNA]</scope>
</reference>
<proteinExistence type="predicted"/>